<evidence type="ECO:0000313" key="1">
    <source>
        <dbReference type="EMBL" id="KAI9921750.1"/>
    </source>
</evidence>
<evidence type="ECO:0000313" key="2">
    <source>
        <dbReference type="Proteomes" id="UP001163321"/>
    </source>
</evidence>
<reference evidence="1 2" key="1">
    <citation type="journal article" date="2022" name="bioRxiv">
        <title>The genome of the oomycete Peronosclerospora sorghi, a cosmopolitan pathogen of maize and sorghum, is inflated with dispersed pseudogenes.</title>
        <authorList>
            <person name="Fletcher K."/>
            <person name="Martin F."/>
            <person name="Isakeit T."/>
            <person name="Cavanaugh K."/>
            <person name="Magill C."/>
            <person name="Michelmore R."/>
        </authorList>
    </citation>
    <scope>NUCLEOTIDE SEQUENCE [LARGE SCALE GENOMIC DNA]</scope>
    <source>
        <strain evidence="1">P6</strain>
    </source>
</reference>
<accession>A0ACC0WSS9</accession>
<dbReference type="Proteomes" id="UP001163321">
    <property type="component" value="Chromosome 1"/>
</dbReference>
<name>A0ACC0WSS9_9STRA</name>
<keyword evidence="2" id="KW-1185">Reference proteome</keyword>
<sequence>MMQEEQLLQVACRTKTINAGEDEAKYTIIVKQIAKFVVGLGENFLRQTLKKGCASVRIGVLLYGSPGTGKTLSARVVAKRTSACFIRAIRSELVQKYVVERARMVRELFTMARCKKACSF</sequence>
<proteinExistence type="predicted"/>
<comment type="caution">
    <text evidence="1">The sequence shown here is derived from an EMBL/GenBank/DDBJ whole genome shotgun (WGS) entry which is preliminary data.</text>
</comment>
<organism evidence="1 2">
    <name type="scientific">Peronosclerospora sorghi</name>
    <dbReference type="NCBI Taxonomy" id="230839"/>
    <lineage>
        <taxon>Eukaryota</taxon>
        <taxon>Sar</taxon>
        <taxon>Stramenopiles</taxon>
        <taxon>Oomycota</taxon>
        <taxon>Peronosporomycetes</taxon>
        <taxon>Peronosporales</taxon>
        <taxon>Peronosporaceae</taxon>
        <taxon>Peronosclerospora</taxon>
    </lineage>
</organism>
<gene>
    <name evidence="1" type="ORF">PsorP6_001083</name>
</gene>
<dbReference type="EMBL" id="CM047580">
    <property type="protein sequence ID" value="KAI9921750.1"/>
    <property type="molecule type" value="Genomic_DNA"/>
</dbReference>
<protein>
    <submittedName>
        <fullName evidence="1">Uncharacterized protein</fullName>
    </submittedName>
</protein>